<evidence type="ECO:0000256" key="1">
    <source>
        <dbReference type="SAM" id="MobiDB-lite"/>
    </source>
</evidence>
<dbReference type="Proteomes" id="UP001059401">
    <property type="component" value="Chromosome"/>
</dbReference>
<accession>A0ABY5HTR1</accession>
<name>A0ABY5HTR1_9SPIR</name>
<reference evidence="2" key="1">
    <citation type="submission" date="2019-04" db="EMBL/GenBank/DDBJ databases">
        <title>Whole genome sequencing of oral phylogroup 2 treponemes.</title>
        <authorList>
            <person name="Chan Y."/>
            <person name="Zeng H.H."/>
            <person name="Yu X.L."/>
            <person name="Leung W.K."/>
            <person name="Watt R.M."/>
        </authorList>
    </citation>
    <scope>NUCLEOTIDE SEQUENCE</scope>
    <source>
        <strain evidence="2">OMZ 847</strain>
    </source>
</reference>
<proteinExistence type="predicted"/>
<dbReference type="PROSITE" id="PS51257">
    <property type="entry name" value="PROKAR_LIPOPROTEIN"/>
    <property type="match status" value="1"/>
</dbReference>
<evidence type="ECO:0000313" key="3">
    <source>
        <dbReference type="Proteomes" id="UP001059401"/>
    </source>
</evidence>
<gene>
    <name evidence="2" type="ORF">E4N76_00495</name>
</gene>
<dbReference type="RefSeq" id="WP_432893357.1">
    <property type="nucleotide sequence ID" value="NZ_JAAXKL010000019.1"/>
</dbReference>
<dbReference type="EMBL" id="CP038802">
    <property type="protein sequence ID" value="UTY27628.1"/>
    <property type="molecule type" value="Genomic_DNA"/>
</dbReference>
<organism evidence="2 3">
    <name type="scientific">Treponema putidum</name>
    <dbReference type="NCBI Taxonomy" id="221027"/>
    <lineage>
        <taxon>Bacteria</taxon>
        <taxon>Pseudomonadati</taxon>
        <taxon>Spirochaetota</taxon>
        <taxon>Spirochaetia</taxon>
        <taxon>Spirochaetales</taxon>
        <taxon>Treponemataceae</taxon>
        <taxon>Treponema</taxon>
    </lineage>
</organism>
<evidence type="ECO:0000313" key="2">
    <source>
        <dbReference type="EMBL" id="UTY27628.1"/>
    </source>
</evidence>
<feature type="region of interest" description="Disordered" evidence="1">
    <location>
        <begin position="92"/>
        <end position="113"/>
    </location>
</feature>
<protein>
    <submittedName>
        <fullName evidence="2">Uncharacterized protein</fullName>
    </submittedName>
</protein>
<sequence length="113" mass="13257">MNEKKFFIFIICILLFSSCRTTSGIHDDRIRAHEVRESVGEVREHQTDAIISNTELGNRIKRGAEISRELNRSIDSSEAIFEEIREIIRRIRKRKHRDDSKERSEDTGKANED</sequence>
<feature type="compositionally biased region" description="Basic and acidic residues" evidence="1">
    <location>
        <begin position="97"/>
        <end position="113"/>
    </location>
</feature>
<keyword evidence="3" id="KW-1185">Reference proteome</keyword>